<evidence type="ECO:0000256" key="2">
    <source>
        <dbReference type="SAM" id="MobiDB-lite"/>
    </source>
</evidence>
<name>A0ABN9MHQ0_9NEOB</name>
<proteinExistence type="predicted"/>
<sequence length="110" mass="12304">MPEERLKIVVRWKMIHQLHSVGENLGRSDGVPSNASPALTSAMKKRGHKDEPVADVQPVSQSSLGSTLEQILDQLTILTQTVSILERRLTLTEDKLKECLENQQRTSESD</sequence>
<keyword evidence="1" id="KW-0175">Coiled coil</keyword>
<comment type="caution">
    <text evidence="3">The sequence shown here is derived from an EMBL/GenBank/DDBJ whole genome shotgun (WGS) entry which is preliminary data.</text>
</comment>
<keyword evidence="4" id="KW-1185">Reference proteome</keyword>
<evidence type="ECO:0000256" key="1">
    <source>
        <dbReference type="SAM" id="Coils"/>
    </source>
</evidence>
<dbReference type="EMBL" id="CAUEEQ010057257">
    <property type="protein sequence ID" value="CAJ0963252.1"/>
    <property type="molecule type" value="Genomic_DNA"/>
</dbReference>
<dbReference type="Proteomes" id="UP001176940">
    <property type="component" value="Unassembled WGS sequence"/>
</dbReference>
<protein>
    <submittedName>
        <fullName evidence="3">Uncharacterized protein</fullName>
    </submittedName>
</protein>
<feature type="coiled-coil region" evidence="1">
    <location>
        <begin position="68"/>
        <end position="102"/>
    </location>
</feature>
<gene>
    <name evidence="3" type="ORF">RIMI_LOCUS18609424</name>
</gene>
<feature type="region of interest" description="Disordered" evidence="2">
    <location>
        <begin position="23"/>
        <end position="61"/>
    </location>
</feature>
<reference evidence="3" key="1">
    <citation type="submission" date="2023-07" db="EMBL/GenBank/DDBJ databases">
        <authorList>
            <person name="Stuckert A."/>
        </authorList>
    </citation>
    <scope>NUCLEOTIDE SEQUENCE</scope>
</reference>
<evidence type="ECO:0000313" key="3">
    <source>
        <dbReference type="EMBL" id="CAJ0963252.1"/>
    </source>
</evidence>
<accession>A0ABN9MHQ0</accession>
<organism evidence="3 4">
    <name type="scientific">Ranitomeya imitator</name>
    <name type="common">mimic poison frog</name>
    <dbReference type="NCBI Taxonomy" id="111125"/>
    <lineage>
        <taxon>Eukaryota</taxon>
        <taxon>Metazoa</taxon>
        <taxon>Chordata</taxon>
        <taxon>Craniata</taxon>
        <taxon>Vertebrata</taxon>
        <taxon>Euteleostomi</taxon>
        <taxon>Amphibia</taxon>
        <taxon>Batrachia</taxon>
        <taxon>Anura</taxon>
        <taxon>Neobatrachia</taxon>
        <taxon>Hyloidea</taxon>
        <taxon>Dendrobatidae</taxon>
        <taxon>Dendrobatinae</taxon>
        <taxon>Ranitomeya</taxon>
    </lineage>
</organism>
<evidence type="ECO:0000313" key="4">
    <source>
        <dbReference type="Proteomes" id="UP001176940"/>
    </source>
</evidence>